<dbReference type="InterPro" id="IPR007074">
    <property type="entry name" value="LicD/FKTN/FKRP_NTP_transf"/>
</dbReference>
<evidence type="ECO:0000256" key="5">
    <source>
        <dbReference type="SAM" id="SignalP"/>
    </source>
</evidence>
<evidence type="ECO:0000313" key="8">
    <source>
        <dbReference type="Proteomes" id="UP000654918"/>
    </source>
</evidence>
<dbReference type="EMBL" id="WIGO01000069">
    <property type="protein sequence ID" value="KAF6832455.1"/>
    <property type="molecule type" value="Genomic_DNA"/>
</dbReference>
<evidence type="ECO:0000256" key="4">
    <source>
        <dbReference type="ARBA" id="ARBA00023136"/>
    </source>
</evidence>
<dbReference type="PANTHER" id="PTHR15407:SF32">
    <property type="entry name" value="PROTEIN (MNN4), PUTATIVE (AFU_ORTHOLOGUE AFUA_1G03790)-RELATED"/>
    <property type="match status" value="1"/>
</dbReference>
<dbReference type="AlphaFoldDB" id="A0A8H6KJY5"/>
<name>A0A8H6KJY5_9PEZI</name>
<dbReference type="GO" id="GO:0009100">
    <property type="term" value="P:glycoprotein metabolic process"/>
    <property type="evidence" value="ECO:0007669"/>
    <property type="project" value="UniProtKB-ARBA"/>
</dbReference>
<keyword evidence="3" id="KW-1133">Transmembrane helix</keyword>
<feature type="chain" id="PRO_5034300474" description="LicD/FKTN/FKRP nucleotidyltransferase domain-containing protein" evidence="5">
    <location>
        <begin position="20"/>
        <end position="272"/>
    </location>
</feature>
<comment type="subcellular location">
    <subcellularLocation>
        <location evidence="1">Membrane</location>
        <topology evidence="1">Single-pass membrane protein</topology>
    </subcellularLocation>
</comment>
<proteinExistence type="predicted"/>
<feature type="domain" description="LicD/FKTN/FKRP nucleotidyltransferase" evidence="6">
    <location>
        <begin position="207"/>
        <end position="245"/>
    </location>
</feature>
<evidence type="ECO:0000313" key="7">
    <source>
        <dbReference type="EMBL" id="KAF6832455.1"/>
    </source>
</evidence>
<accession>A0A8H6KJY5</accession>
<dbReference type="Proteomes" id="UP000654918">
    <property type="component" value="Unassembled WGS sequence"/>
</dbReference>
<keyword evidence="8" id="KW-1185">Reference proteome</keyword>
<dbReference type="InterPro" id="IPR009644">
    <property type="entry name" value="FKTN/MNN4/W02B3.4-1"/>
</dbReference>
<feature type="domain" description="LicD/FKTN/FKRP nucleotidyltransferase" evidence="6">
    <location>
        <begin position="92"/>
        <end position="199"/>
    </location>
</feature>
<keyword evidence="4" id="KW-0472">Membrane</keyword>
<evidence type="ECO:0000256" key="2">
    <source>
        <dbReference type="ARBA" id="ARBA00022692"/>
    </source>
</evidence>
<sequence>MRVGCLLSTISVGLTLAQATPTPKDLSSAQISQRQHKHAPKYFQEASYVYVPSQTTPKHYDARFATKALNETAQHDAVKVLVQTYLSTLRDLGVQTWLMHGSLLGWWWNKQALPWDSDADVQVTENGIKFLAAYYNMTTWFYKYAGVPQGRFFQLEVNPNYAYRGQDDTENFVDARWIDMESGLFIDITAASYVENHPEGEGVLASKDGHEYRDTYLYPLLDTTFEGVKAKIPYKYKEMLLSEYGERALTNQNYNDHKFIDSKMKWVPSDEL</sequence>
<evidence type="ECO:0000256" key="1">
    <source>
        <dbReference type="ARBA" id="ARBA00004167"/>
    </source>
</evidence>
<organism evidence="7 8">
    <name type="scientific">Colletotrichum plurivorum</name>
    <dbReference type="NCBI Taxonomy" id="2175906"/>
    <lineage>
        <taxon>Eukaryota</taxon>
        <taxon>Fungi</taxon>
        <taxon>Dikarya</taxon>
        <taxon>Ascomycota</taxon>
        <taxon>Pezizomycotina</taxon>
        <taxon>Sordariomycetes</taxon>
        <taxon>Hypocreomycetidae</taxon>
        <taxon>Glomerellales</taxon>
        <taxon>Glomerellaceae</taxon>
        <taxon>Colletotrichum</taxon>
        <taxon>Colletotrichum orchidearum species complex</taxon>
    </lineage>
</organism>
<comment type="caution">
    <text evidence="7">The sequence shown here is derived from an EMBL/GenBank/DDBJ whole genome shotgun (WGS) entry which is preliminary data.</text>
</comment>
<evidence type="ECO:0000259" key="6">
    <source>
        <dbReference type="Pfam" id="PF04991"/>
    </source>
</evidence>
<protein>
    <recommendedName>
        <fullName evidence="6">LicD/FKTN/FKRP nucleotidyltransferase domain-containing protein</fullName>
    </recommendedName>
</protein>
<reference evidence="7" key="1">
    <citation type="journal article" date="2020" name="Phytopathology">
        <title>Genome Sequence Resources of Colletotrichum truncatum, C. plurivorum, C. musicola, and C. sojae: Four Species Pathogenic to Soybean (Glycine max).</title>
        <authorList>
            <person name="Rogerio F."/>
            <person name="Boufleur T.R."/>
            <person name="Ciampi-Guillardi M."/>
            <person name="Sukno S.A."/>
            <person name="Thon M.R."/>
            <person name="Massola Junior N.S."/>
            <person name="Baroncelli R."/>
        </authorList>
    </citation>
    <scope>NUCLEOTIDE SEQUENCE</scope>
    <source>
        <strain evidence="7">LFN00145</strain>
    </source>
</reference>
<dbReference type="PANTHER" id="PTHR15407">
    <property type="entry name" value="FUKUTIN-RELATED"/>
    <property type="match status" value="1"/>
</dbReference>
<dbReference type="Pfam" id="PF04991">
    <property type="entry name" value="LicD"/>
    <property type="match status" value="2"/>
</dbReference>
<dbReference type="GO" id="GO:0016020">
    <property type="term" value="C:membrane"/>
    <property type="evidence" value="ECO:0007669"/>
    <property type="project" value="UniProtKB-SubCell"/>
</dbReference>
<keyword evidence="5" id="KW-0732">Signal</keyword>
<gene>
    <name evidence="7" type="ORF">CPLU01_06138</name>
</gene>
<feature type="signal peptide" evidence="5">
    <location>
        <begin position="1"/>
        <end position="19"/>
    </location>
</feature>
<keyword evidence="2" id="KW-0812">Transmembrane</keyword>
<evidence type="ECO:0000256" key="3">
    <source>
        <dbReference type="ARBA" id="ARBA00022989"/>
    </source>
</evidence>